<accession>A0A1W1CN97</accession>
<dbReference type="EMBL" id="FPHN01000222">
    <property type="protein sequence ID" value="SFV67172.1"/>
    <property type="molecule type" value="Genomic_DNA"/>
</dbReference>
<gene>
    <name evidence="2" type="ORF">MNB_SV-14-1071</name>
</gene>
<organism evidence="2">
    <name type="scientific">hydrothermal vent metagenome</name>
    <dbReference type="NCBI Taxonomy" id="652676"/>
    <lineage>
        <taxon>unclassified sequences</taxon>
        <taxon>metagenomes</taxon>
        <taxon>ecological metagenomes</taxon>
    </lineage>
</organism>
<name>A0A1W1CN97_9ZZZZ</name>
<dbReference type="AlphaFoldDB" id="A0A1W1CN97"/>
<keyword evidence="1" id="KW-0472">Membrane</keyword>
<feature type="transmembrane region" description="Helical" evidence="1">
    <location>
        <begin position="20"/>
        <end position="43"/>
    </location>
</feature>
<evidence type="ECO:0000313" key="2">
    <source>
        <dbReference type="EMBL" id="SFV67172.1"/>
    </source>
</evidence>
<proteinExistence type="predicted"/>
<sequence>MWTTKRQRIRRKRSLNMETLDWVMVGFIVIVVVVSAVGVYRALKED</sequence>
<evidence type="ECO:0000256" key="1">
    <source>
        <dbReference type="SAM" id="Phobius"/>
    </source>
</evidence>
<keyword evidence="1" id="KW-1133">Transmembrane helix</keyword>
<reference evidence="2" key="1">
    <citation type="submission" date="2016-10" db="EMBL/GenBank/DDBJ databases">
        <authorList>
            <person name="de Groot N.N."/>
        </authorList>
    </citation>
    <scope>NUCLEOTIDE SEQUENCE</scope>
</reference>
<keyword evidence="1" id="KW-0812">Transmembrane</keyword>
<protein>
    <submittedName>
        <fullName evidence="2">Uncharacterized protein</fullName>
    </submittedName>
</protein>